<protein>
    <submittedName>
        <fullName evidence="2">Uncharacterized protein</fullName>
    </submittedName>
</protein>
<accession>K3ZPR1</accession>
<evidence type="ECO:0000313" key="2">
    <source>
        <dbReference type="EnsemblPlants" id="KQK94503"/>
    </source>
</evidence>
<sequence length="42" mass="4654">MLLVAYAGQVMEVCHHHFVHQLDMSSSSTSDKGTDLYSNSAR</sequence>
<keyword evidence="3" id="KW-1185">Reference proteome</keyword>
<dbReference type="HOGENOM" id="CLU_3261492_0_0_1"/>
<reference evidence="2" key="2">
    <citation type="submission" date="2018-08" db="UniProtKB">
        <authorList>
            <consortium name="EnsemblPlants"/>
        </authorList>
    </citation>
    <scope>IDENTIFICATION</scope>
    <source>
        <strain evidence="2">Yugu1</strain>
    </source>
</reference>
<dbReference type="EMBL" id="AGNK02004904">
    <property type="status" value="NOT_ANNOTATED_CDS"/>
    <property type="molecule type" value="Genomic_DNA"/>
</dbReference>
<dbReference type="Proteomes" id="UP000004995">
    <property type="component" value="Unassembled WGS sequence"/>
</dbReference>
<proteinExistence type="predicted"/>
<reference evidence="3" key="1">
    <citation type="journal article" date="2012" name="Nat. Biotechnol.">
        <title>Reference genome sequence of the model plant Setaria.</title>
        <authorList>
            <person name="Bennetzen J.L."/>
            <person name="Schmutz J."/>
            <person name="Wang H."/>
            <person name="Percifield R."/>
            <person name="Hawkins J."/>
            <person name="Pontaroli A.C."/>
            <person name="Estep M."/>
            <person name="Feng L."/>
            <person name="Vaughn J.N."/>
            <person name="Grimwood J."/>
            <person name="Jenkins J."/>
            <person name="Barry K."/>
            <person name="Lindquist E."/>
            <person name="Hellsten U."/>
            <person name="Deshpande S."/>
            <person name="Wang X."/>
            <person name="Wu X."/>
            <person name="Mitros T."/>
            <person name="Triplett J."/>
            <person name="Yang X."/>
            <person name="Ye C.Y."/>
            <person name="Mauro-Herrera M."/>
            <person name="Wang L."/>
            <person name="Li P."/>
            <person name="Sharma M."/>
            <person name="Sharma R."/>
            <person name="Ronald P.C."/>
            <person name="Panaud O."/>
            <person name="Kellogg E.A."/>
            <person name="Brutnell T.P."/>
            <person name="Doust A.N."/>
            <person name="Tuskan G.A."/>
            <person name="Rokhsar D."/>
            <person name="Devos K.M."/>
        </authorList>
    </citation>
    <scope>NUCLEOTIDE SEQUENCE [LARGE SCALE GENOMIC DNA]</scope>
    <source>
        <strain evidence="3">cv. Yugu1</strain>
    </source>
</reference>
<name>K3ZPR1_SETIT</name>
<dbReference type="EnsemblPlants" id="KQK94503">
    <property type="protein sequence ID" value="KQK94503"/>
    <property type="gene ID" value="SETIT_028591mg"/>
</dbReference>
<dbReference type="AlphaFoldDB" id="K3ZPR1"/>
<dbReference type="InParanoid" id="K3ZPR1"/>
<feature type="region of interest" description="Disordered" evidence="1">
    <location>
        <begin position="23"/>
        <end position="42"/>
    </location>
</feature>
<dbReference type="Gramene" id="KQK94503">
    <property type="protein sequence ID" value="KQK94503"/>
    <property type="gene ID" value="SETIT_028591mg"/>
</dbReference>
<organism evidence="2 3">
    <name type="scientific">Setaria italica</name>
    <name type="common">Foxtail millet</name>
    <name type="synonym">Panicum italicum</name>
    <dbReference type="NCBI Taxonomy" id="4555"/>
    <lineage>
        <taxon>Eukaryota</taxon>
        <taxon>Viridiplantae</taxon>
        <taxon>Streptophyta</taxon>
        <taxon>Embryophyta</taxon>
        <taxon>Tracheophyta</taxon>
        <taxon>Spermatophyta</taxon>
        <taxon>Magnoliopsida</taxon>
        <taxon>Liliopsida</taxon>
        <taxon>Poales</taxon>
        <taxon>Poaceae</taxon>
        <taxon>PACMAD clade</taxon>
        <taxon>Panicoideae</taxon>
        <taxon>Panicodae</taxon>
        <taxon>Paniceae</taxon>
        <taxon>Cenchrinae</taxon>
        <taxon>Setaria</taxon>
    </lineage>
</organism>
<evidence type="ECO:0000256" key="1">
    <source>
        <dbReference type="SAM" id="MobiDB-lite"/>
    </source>
</evidence>
<evidence type="ECO:0000313" key="3">
    <source>
        <dbReference type="Proteomes" id="UP000004995"/>
    </source>
</evidence>